<dbReference type="InterPro" id="IPR013783">
    <property type="entry name" value="Ig-like_fold"/>
</dbReference>
<dbReference type="InterPro" id="IPR013106">
    <property type="entry name" value="Ig_V-set"/>
</dbReference>
<dbReference type="GO" id="GO:0007155">
    <property type="term" value="P:cell adhesion"/>
    <property type="evidence" value="ECO:0000318"/>
    <property type="project" value="GO_Central"/>
</dbReference>
<reference evidence="10" key="2">
    <citation type="submission" date="2025-08" db="UniProtKB">
        <authorList>
            <consortium name="Ensembl"/>
        </authorList>
    </citation>
    <scope>IDENTIFICATION</scope>
</reference>
<dbReference type="FunCoup" id="F6RN11">
    <property type="interactions" value="482"/>
</dbReference>
<protein>
    <recommendedName>
        <fullName evidence="9">Ig-like domain-containing protein</fullName>
    </recommendedName>
</protein>
<organism evidence="10 11">
    <name type="scientific">Monodelphis domestica</name>
    <name type="common">Gray short-tailed opossum</name>
    <dbReference type="NCBI Taxonomy" id="13616"/>
    <lineage>
        <taxon>Eukaryota</taxon>
        <taxon>Metazoa</taxon>
        <taxon>Chordata</taxon>
        <taxon>Craniata</taxon>
        <taxon>Vertebrata</taxon>
        <taxon>Euteleostomi</taxon>
        <taxon>Mammalia</taxon>
        <taxon>Metatheria</taxon>
        <taxon>Didelphimorphia</taxon>
        <taxon>Didelphidae</taxon>
        <taxon>Monodelphis</taxon>
    </lineage>
</organism>
<dbReference type="InterPro" id="IPR013098">
    <property type="entry name" value="Ig_I-set"/>
</dbReference>
<keyword evidence="3" id="KW-0430">Lectin</keyword>
<dbReference type="Ensembl" id="ENSMODT00000026500.4">
    <property type="protein sequence ID" value="ENSMODP00000026035.4"/>
    <property type="gene ID" value="ENSMODG00000023803.3"/>
</dbReference>
<accession>F6RN11</accession>
<dbReference type="Gene3D" id="2.60.40.10">
    <property type="entry name" value="Immunoglobulins"/>
    <property type="match status" value="3"/>
</dbReference>
<evidence type="ECO:0000256" key="5">
    <source>
        <dbReference type="ARBA" id="ARBA00022989"/>
    </source>
</evidence>
<dbReference type="InterPro" id="IPR003599">
    <property type="entry name" value="Ig_sub"/>
</dbReference>
<dbReference type="SMART" id="SM00409">
    <property type="entry name" value="IG"/>
    <property type="match status" value="3"/>
</dbReference>
<dbReference type="PROSITE" id="PS50835">
    <property type="entry name" value="IG_LIKE"/>
    <property type="match status" value="3"/>
</dbReference>
<evidence type="ECO:0000313" key="11">
    <source>
        <dbReference type="Proteomes" id="UP000002280"/>
    </source>
</evidence>
<evidence type="ECO:0000256" key="1">
    <source>
        <dbReference type="ARBA" id="ARBA00004479"/>
    </source>
</evidence>
<dbReference type="PANTHER" id="PTHR12035:SF125">
    <property type="entry name" value="SIALIC ACID-BINDING IG-LIKE LECTIN 5"/>
    <property type="match status" value="1"/>
</dbReference>
<evidence type="ECO:0000256" key="8">
    <source>
        <dbReference type="SAM" id="MobiDB-lite"/>
    </source>
</evidence>
<evidence type="ECO:0000256" key="2">
    <source>
        <dbReference type="ARBA" id="ARBA00022692"/>
    </source>
</evidence>
<reference evidence="10 11" key="1">
    <citation type="journal article" date="2007" name="Nature">
        <title>Genome of the marsupial Monodelphis domestica reveals innovation in non-coding sequences.</title>
        <authorList>
            <person name="Mikkelsen T.S."/>
            <person name="Wakefield M.J."/>
            <person name="Aken B."/>
            <person name="Amemiya C.T."/>
            <person name="Chang J.L."/>
            <person name="Duke S."/>
            <person name="Garber M."/>
            <person name="Gentles A.J."/>
            <person name="Goodstadt L."/>
            <person name="Heger A."/>
            <person name="Jurka J."/>
            <person name="Kamal M."/>
            <person name="Mauceli E."/>
            <person name="Searle S.M."/>
            <person name="Sharpe T."/>
            <person name="Baker M.L."/>
            <person name="Batzer M.A."/>
            <person name="Benos P.V."/>
            <person name="Belov K."/>
            <person name="Clamp M."/>
            <person name="Cook A."/>
            <person name="Cuff J."/>
            <person name="Das R."/>
            <person name="Davidow L."/>
            <person name="Deakin J.E."/>
            <person name="Fazzari M.J."/>
            <person name="Glass J.L."/>
            <person name="Grabherr M."/>
            <person name="Greally J.M."/>
            <person name="Gu W."/>
            <person name="Hore T.A."/>
            <person name="Huttley G.A."/>
            <person name="Kleber M."/>
            <person name="Jirtle R.L."/>
            <person name="Koina E."/>
            <person name="Lee J.T."/>
            <person name="Mahony S."/>
            <person name="Marra M.A."/>
            <person name="Miller R.D."/>
            <person name="Nicholls R.D."/>
            <person name="Oda M."/>
            <person name="Papenfuss A.T."/>
            <person name="Parra Z.E."/>
            <person name="Pollock D.D."/>
            <person name="Ray D.A."/>
            <person name="Schein J.E."/>
            <person name="Speed T.P."/>
            <person name="Thompson K."/>
            <person name="VandeBerg J.L."/>
            <person name="Wade C.M."/>
            <person name="Walker J.A."/>
            <person name="Waters P.D."/>
            <person name="Webber C."/>
            <person name="Weidman J.R."/>
            <person name="Xie X."/>
            <person name="Zody M.C."/>
            <person name="Baldwin J."/>
            <person name="Abdouelleil A."/>
            <person name="Abdulkadir J."/>
            <person name="Abebe A."/>
            <person name="Abera B."/>
            <person name="Abreu J."/>
            <person name="Acer S.C."/>
            <person name="Aftuck L."/>
            <person name="Alexander A."/>
            <person name="An P."/>
            <person name="Anderson E."/>
            <person name="Anderson S."/>
            <person name="Arachi H."/>
            <person name="Azer M."/>
            <person name="Bachantsang P."/>
            <person name="Barry A."/>
            <person name="Bayul T."/>
            <person name="Berlin A."/>
            <person name="Bessette D."/>
            <person name="Bloom T."/>
            <person name="Bloom T."/>
            <person name="Boguslavskiy L."/>
            <person name="Bonnet C."/>
            <person name="Boukhgalter B."/>
            <person name="Bourzgui I."/>
            <person name="Brown A."/>
            <person name="Cahill P."/>
            <person name="Channer S."/>
            <person name="Cheshatsang Y."/>
            <person name="Chuda L."/>
            <person name="Citroen M."/>
            <person name="Collymore A."/>
            <person name="Cooke P."/>
            <person name="Costello M."/>
            <person name="D'Aco K."/>
            <person name="Daza R."/>
            <person name="De Haan G."/>
            <person name="DeGray S."/>
            <person name="DeMaso C."/>
            <person name="Dhargay N."/>
            <person name="Dooley K."/>
            <person name="Dooley E."/>
            <person name="Doricent M."/>
            <person name="Dorje P."/>
            <person name="Dorjee K."/>
            <person name="Dupes A."/>
            <person name="Elong R."/>
            <person name="Falk J."/>
            <person name="Farina A."/>
            <person name="Faro S."/>
            <person name="Ferguson D."/>
            <person name="Fisher S."/>
            <person name="Foley C.D."/>
            <person name="Franke A."/>
            <person name="Friedrich D."/>
            <person name="Gadbois L."/>
            <person name="Gearin G."/>
            <person name="Gearin C.R."/>
            <person name="Giannoukos G."/>
            <person name="Goode T."/>
            <person name="Graham J."/>
            <person name="Grandbois E."/>
            <person name="Grewal S."/>
            <person name="Gyaltsen K."/>
            <person name="Hafez N."/>
            <person name="Hagos B."/>
            <person name="Hall J."/>
            <person name="Henson C."/>
            <person name="Hollinger A."/>
            <person name="Honan T."/>
            <person name="Huard M.D."/>
            <person name="Hughes L."/>
            <person name="Hurhula B."/>
            <person name="Husby M.E."/>
            <person name="Kamat A."/>
            <person name="Kanga B."/>
            <person name="Kashin S."/>
            <person name="Khazanovich D."/>
            <person name="Kisner P."/>
            <person name="Lance K."/>
            <person name="Lara M."/>
            <person name="Lee W."/>
            <person name="Lennon N."/>
            <person name="Letendre F."/>
            <person name="LeVine R."/>
            <person name="Lipovsky A."/>
            <person name="Liu X."/>
            <person name="Liu J."/>
            <person name="Liu S."/>
            <person name="Lokyitsang T."/>
            <person name="Lokyitsang Y."/>
            <person name="Lubonja R."/>
            <person name="Lui A."/>
            <person name="MacDonald P."/>
            <person name="Magnisalis V."/>
            <person name="Maru K."/>
            <person name="Matthews C."/>
            <person name="McCusker W."/>
            <person name="McDonough S."/>
            <person name="Mehta T."/>
            <person name="Meldrim J."/>
            <person name="Meneus L."/>
            <person name="Mihai O."/>
            <person name="Mihalev A."/>
            <person name="Mihova T."/>
            <person name="Mittelman R."/>
            <person name="Mlenga V."/>
            <person name="Montmayeur A."/>
            <person name="Mulrain L."/>
            <person name="Navidi A."/>
            <person name="Naylor J."/>
            <person name="Negash T."/>
            <person name="Nguyen T."/>
            <person name="Nguyen N."/>
            <person name="Nicol R."/>
            <person name="Norbu C."/>
            <person name="Norbu N."/>
            <person name="Novod N."/>
            <person name="O'Neill B."/>
            <person name="Osman S."/>
            <person name="Markiewicz E."/>
            <person name="Oyono O.L."/>
            <person name="Patti C."/>
            <person name="Phunkhang P."/>
            <person name="Pierre F."/>
            <person name="Priest M."/>
            <person name="Raghuraman S."/>
            <person name="Rege F."/>
            <person name="Reyes R."/>
            <person name="Rise C."/>
            <person name="Rogov P."/>
            <person name="Ross K."/>
            <person name="Ryan E."/>
            <person name="Settipalli S."/>
            <person name="Shea T."/>
            <person name="Sherpa N."/>
            <person name="Shi L."/>
            <person name="Shih D."/>
            <person name="Sparrow T."/>
            <person name="Spaulding J."/>
            <person name="Stalker J."/>
            <person name="Stange-Thomann N."/>
            <person name="Stavropoulos S."/>
            <person name="Stone C."/>
            <person name="Strader C."/>
            <person name="Tesfaye S."/>
            <person name="Thomson T."/>
            <person name="Thoulutsang Y."/>
            <person name="Thoulutsang D."/>
            <person name="Topham K."/>
            <person name="Topping I."/>
            <person name="Tsamla T."/>
            <person name="Vassiliev H."/>
            <person name="Vo A."/>
            <person name="Wangchuk T."/>
            <person name="Wangdi T."/>
            <person name="Weiand M."/>
            <person name="Wilkinson J."/>
            <person name="Wilson A."/>
            <person name="Yadav S."/>
            <person name="Young G."/>
            <person name="Yu Q."/>
            <person name="Zembek L."/>
            <person name="Zhong D."/>
            <person name="Zimmer A."/>
            <person name="Zwirko Z."/>
            <person name="Jaffe D.B."/>
            <person name="Alvarez P."/>
            <person name="Brockman W."/>
            <person name="Butler J."/>
            <person name="Chin C."/>
            <person name="Gnerre S."/>
            <person name="MacCallum I."/>
            <person name="Graves J.A."/>
            <person name="Ponting C.P."/>
            <person name="Breen M."/>
            <person name="Samollow P.B."/>
            <person name="Lander E.S."/>
            <person name="Lindblad-Toh K."/>
        </authorList>
    </citation>
    <scope>NUCLEOTIDE SEQUENCE [LARGE SCALE GENOMIC DNA]</scope>
</reference>
<comment type="subcellular location">
    <subcellularLocation>
        <location evidence="1">Membrane</location>
        <topology evidence="1">Single-pass type I membrane protein</topology>
    </subcellularLocation>
</comment>
<dbReference type="eggNOG" id="ENOG502S41V">
    <property type="taxonomic scope" value="Eukaryota"/>
</dbReference>
<keyword evidence="11" id="KW-1185">Reference proteome</keyword>
<evidence type="ECO:0000313" key="10">
    <source>
        <dbReference type="Ensembl" id="ENSMODP00000026035.4"/>
    </source>
</evidence>
<dbReference type="HOGENOM" id="CLU_024444_6_2_1"/>
<dbReference type="InterPro" id="IPR007110">
    <property type="entry name" value="Ig-like_dom"/>
</dbReference>
<dbReference type="PANTHER" id="PTHR12035">
    <property type="entry name" value="SIALIC ACID BINDING IMMUNOGLOBULIN-LIKE LECTIN"/>
    <property type="match status" value="1"/>
</dbReference>
<reference evidence="10" key="3">
    <citation type="submission" date="2025-09" db="UniProtKB">
        <authorList>
            <consortium name="Ensembl"/>
        </authorList>
    </citation>
    <scope>IDENTIFICATION</scope>
</reference>
<keyword evidence="5" id="KW-1133">Transmembrane helix</keyword>
<proteinExistence type="inferred from homology"/>
<evidence type="ECO:0000256" key="3">
    <source>
        <dbReference type="ARBA" id="ARBA00022734"/>
    </source>
</evidence>
<keyword evidence="6" id="KW-0472">Membrane</keyword>
<evidence type="ECO:0000256" key="6">
    <source>
        <dbReference type="ARBA" id="ARBA00023136"/>
    </source>
</evidence>
<dbReference type="SUPFAM" id="SSF48726">
    <property type="entry name" value="Immunoglobulin"/>
    <property type="match status" value="4"/>
</dbReference>
<dbReference type="InterPro" id="IPR003598">
    <property type="entry name" value="Ig_sub2"/>
</dbReference>
<dbReference type="InterPro" id="IPR051036">
    <property type="entry name" value="SIGLEC"/>
</dbReference>
<evidence type="ECO:0000256" key="7">
    <source>
        <dbReference type="ARBA" id="ARBA00038361"/>
    </source>
</evidence>
<feature type="region of interest" description="Disordered" evidence="8">
    <location>
        <begin position="473"/>
        <end position="494"/>
    </location>
</feature>
<feature type="domain" description="Ig-like" evidence="9">
    <location>
        <begin position="271"/>
        <end position="352"/>
    </location>
</feature>
<dbReference type="GeneTree" id="ENSGT01150000286907"/>
<dbReference type="AlphaFoldDB" id="F6RN11"/>
<comment type="similarity">
    <text evidence="7">Belongs to the immunoglobulin superfamily. SIGLEC (sialic acid binding Ig-like lectin) family.</text>
</comment>
<dbReference type="GO" id="GO:0033691">
    <property type="term" value="F:sialic acid binding"/>
    <property type="evidence" value="ECO:0000318"/>
    <property type="project" value="GO_Central"/>
</dbReference>
<evidence type="ECO:0000256" key="4">
    <source>
        <dbReference type="ARBA" id="ARBA00022889"/>
    </source>
</evidence>
<dbReference type="InterPro" id="IPR036179">
    <property type="entry name" value="Ig-like_dom_sf"/>
</dbReference>
<dbReference type="Proteomes" id="UP000002280">
    <property type="component" value="Chromosome 4"/>
</dbReference>
<keyword evidence="4" id="KW-0130">Cell adhesion</keyword>
<keyword evidence="2" id="KW-0812">Transmembrane</keyword>
<dbReference type="STRING" id="13616.ENSMODP00000026035"/>
<dbReference type="InParanoid" id="F6RN11"/>
<dbReference type="GO" id="GO:0030246">
    <property type="term" value="F:carbohydrate binding"/>
    <property type="evidence" value="ECO:0007669"/>
    <property type="project" value="UniProtKB-KW"/>
</dbReference>
<dbReference type="GO" id="GO:0005886">
    <property type="term" value="C:plasma membrane"/>
    <property type="evidence" value="ECO:0000318"/>
    <property type="project" value="GO_Central"/>
</dbReference>
<dbReference type="Pfam" id="PF07679">
    <property type="entry name" value="I-set"/>
    <property type="match status" value="1"/>
</dbReference>
<dbReference type="Pfam" id="PF07686">
    <property type="entry name" value="V-set"/>
    <property type="match status" value="1"/>
</dbReference>
<name>F6RN11_MONDO</name>
<dbReference type="Bgee" id="ENSMODG00000023803">
    <property type="expression patterns" value="Expressed in lung and 14 other cell types or tissues"/>
</dbReference>
<feature type="domain" description="Ig-like" evidence="9">
    <location>
        <begin position="161"/>
        <end position="246"/>
    </location>
</feature>
<evidence type="ECO:0000259" key="9">
    <source>
        <dbReference type="PROSITE" id="PS50835"/>
    </source>
</evidence>
<sequence length="564" mass="61715">MTNIGAARRLCELKDRPRDRRSWGQIWSQTLPSCVTLGKSFNFNSLVLENVTVQENLCVQIPCTFSYGRKNASQGQIFLFWHLDGKNKTVATNKPNVTIPAKFQGRFSIIGNPQNYNCSLFIMNAQKTDKGKYSLKVKKGKSTHDFGNKVSVKVLEMTQKPEIQIPETLDSGHPVTLTCKMPGACEGENSPTFLWTGSALSSLSPGTRTHASSELTFTPRPQDHGTNLTCQVTFKEPYVSSEETVQLRVTCKLWGQELGPRGGEMVQRGSPGNALYLPILEGESLSLSCAADSNPATSLKWTKGRQTLNSSQPSSAGVVALQLHQVGPRDSGEYICQTQDPLGSQKASLMLSLLSSSCSWTEEGLLCNCSVQAEPAPSLLWWLGEKIMQGNNSDTLWKVSTTSGVWINSSLNLKEKLDPALSLRCEGRNRHGTHSLSIVLLPGEDNLGAGTIPGASKGSVWGGEVKTLKKKSAEMRTNTSRAEANVGDRHPSSEAIPLVSNSGILFPSQMLRSSPCDTVKSTSEEEPQLHYACLNFQRLRPQEPQESAYTGTEYAELKFQKQPL</sequence>
<feature type="domain" description="Ig-like" evidence="9">
    <location>
        <begin position="32"/>
        <end position="151"/>
    </location>
</feature>
<dbReference type="SMART" id="SM00408">
    <property type="entry name" value="IGc2"/>
    <property type="match status" value="1"/>
</dbReference>